<gene>
    <name evidence="2" type="ORF">Q664_51685</name>
</gene>
<accession>A0A084SEH1</accession>
<evidence type="ECO:0000256" key="1">
    <source>
        <dbReference type="SAM" id="MobiDB-lite"/>
    </source>
</evidence>
<dbReference type="EMBL" id="JPMI01000423">
    <property type="protein sequence ID" value="KFA86856.1"/>
    <property type="molecule type" value="Genomic_DNA"/>
</dbReference>
<proteinExistence type="predicted"/>
<dbReference type="Proteomes" id="UP000028547">
    <property type="component" value="Unassembled WGS sequence"/>
</dbReference>
<name>A0A084SEH1_9BACT</name>
<sequence>MLGACQERAGFLFAHDCPRPAIQRCAQCDKPICAEHGHPWNGQQACTECFKATRREEAQSSKFRRAPAGADDDPYLYSSYYYRGYGYYGHGHWGHELFNDPNDFTEADGQALRQRAREQREFEEDMGGS</sequence>
<reference evidence="2 3" key="1">
    <citation type="submission" date="2014-07" db="EMBL/GenBank/DDBJ databases">
        <title>Draft Genome Sequence of Gephyronic Acid Producer, Cystobacter violaceus Strain Cb vi76.</title>
        <authorList>
            <person name="Stevens D.C."/>
            <person name="Young J."/>
            <person name="Carmichael R."/>
            <person name="Tan J."/>
            <person name="Taylor R.E."/>
        </authorList>
    </citation>
    <scope>NUCLEOTIDE SEQUENCE [LARGE SCALE GENOMIC DNA]</scope>
    <source>
        <strain evidence="2 3">Cb vi76</strain>
    </source>
</reference>
<protein>
    <submittedName>
        <fullName evidence="2">Uncharacterized protein</fullName>
    </submittedName>
</protein>
<organism evidence="2 3">
    <name type="scientific">Archangium violaceum Cb vi76</name>
    <dbReference type="NCBI Taxonomy" id="1406225"/>
    <lineage>
        <taxon>Bacteria</taxon>
        <taxon>Pseudomonadati</taxon>
        <taxon>Myxococcota</taxon>
        <taxon>Myxococcia</taxon>
        <taxon>Myxococcales</taxon>
        <taxon>Cystobacterineae</taxon>
        <taxon>Archangiaceae</taxon>
        <taxon>Archangium</taxon>
    </lineage>
</organism>
<comment type="caution">
    <text evidence="2">The sequence shown here is derived from an EMBL/GenBank/DDBJ whole genome shotgun (WGS) entry which is preliminary data.</text>
</comment>
<evidence type="ECO:0000313" key="2">
    <source>
        <dbReference type="EMBL" id="KFA86856.1"/>
    </source>
</evidence>
<dbReference type="AlphaFoldDB" id="A0A084SEH1"/>
<feature type="region of interest" description="Disordered" evidence="1">
    <location>
        <begin position="110"/>
        <end position="129"/>
    </location>
</feature>
<evidence type="ECO:0000313" key="3">
    <source>
        <dbReference type="Proteomes" id="UP000028547"/>
    </source>
</evidence>